<dbReference type="AlphaFoldDB" id="A0A9K3D7Y7"/>
<name>A0A9K3D7Y7_9EUKA</name>
<proteinExistence type="predicted"/>
<dbReference type="Proteomes" id="UP000265618">
    <property type="component" value="Unassembled WGS sequence"/>
</dbReference>
<evidence type="ECO:0000313" key="1">
    <source>
        <dbReference type="EMBL" id="GIQ90639.1"/>
    </source>
</evidence>
<organism evidence="1 2">
    <name type="scientific">Kipferlia bialata</name>
    <dbReference type="NCBI Taxonomy" id="797122"/>
    <lineage>
        <taxon>Eukaryota</taxon>
        <taxon>Metamonada</taxon>
        <taxon>Carpediemonas-like organisms</taxon>
        <taxon>Kipferlia</taxon>
    </lineage>
</organism>
<dbReference type="EMBL" id="BDIP01006456">
    <property type="protein sequence ID" value="GIQ90639.1"/>
    <property type="molecule type" value="Genomic_DNA"/>
</dbReference>
<sequence length="125" mass="13672">MGADYAETWVQVASPVAYSAISYVINVASPVAYSAISYVREITHIGDGVVLAYVAGNEDQWDDRALRYYQSLDWGVTWTPLANQFTSSYGPLNSVYEVAVVDKGDGEYALLGATQPDSDIIHAWL</sequence>
<evidence type="ECO:0000313" key="2">
    <source>
        <dbReference type="Proteomes" id="UP000265618"/>
    </source>
</evidence>
<dbReference type="SUPFAM" id="SSF50939">
    <property type="entry name" value="Sialidases"/>
    <property type="match status" value="1"/>
</dbReference>
<keyword evidence="2" id="KW-1185">Reference proteome</keyword>
<reference evidence="1 2" key="1">
    <citation type="journal article" date="2018" name="PLoS ONE">
        <title>The draft genome of Kipferlia bialata reveals reductive genome evolution in fornicate parasites.</title>
        <authorList>
            <person name="Tanifuji G."/>
            <person name="Takabayashi S."/>
            <person name="Kume K."/>
            <person name="Takagi M."/>
            <person name="Nakayama T."/>
            <person name="Kamikawa R."/>
            <person name="Inagaki Y."/>
            <person name="Hashimoto T."/>
        </authorList>
    </citation>
    <scope>NUCLEOTIDE SEQUENCE [LARGE SCALE GENOMIC DNA]</scope>
    <source>
        <strain evidence="1">NY0173</strain>
    </source>
</reference>
<dbReference type="InterPro" id="IPR036278">
    <property type="entry name" value="Sialidase_sf"/>
</dbReference>
<protein>
    <submittedName>
        <fullName evidence="1">Uncharacterized protein</fullName>
    </submittedName>
</protein>
<comment type="caution">
    <text evidence="1">The sequence shown here is derived from an EMBL/GenBank/DDBJ whole genome shotgun (WGS) entry which is preliminary data.</text>
</comment>
<gene>
    <name evidence="1" type="ORF">KIPB_013506</name>
</gene>
<accession>A0A9K3D7Y7</accession>